<evidence type="ECO:0000256" key="7">
    <source>
        <dbReference type="SAM" id="Phobius"/>
    </source>
</evidence>
<dbReference type="OrthoDB" id="2985014at2759"/>
<feature type="transmembrane region" description="Helical" evidence="7">
    <location>
        <begin position="475"/>
        <end position="492"/>
    </location>
</feature>
<dbReference type="STRING" id="71717.A0A4Y7TIB7"/>
<dbReference type="InterPro" id="IPR036259">
    <property type="entry name" value="MFS_trans_sf"/>
</dbReference>
<feature type="compositionally biased region" description="Polar residues" evidence="6">
    <location>
        <begin position="21"/>
        <end position="43"/>
    </location>
</feature>
<keyword evidence="4 7" id="KW-1133">Transmembrane helix</keyword>
<dbReference type="InterPro" id="IPR011701">
    <property type="entry name" value="MFS"/>
</dbReference>
<evidence type="ECO:0000256" key="6">
    <source>
        <dbReference type="SAM" id="MobiDB-lite"/>
    </source>
</evidence>
<organism evidence="8 9">
    <name type="scientific">Coprinellus micaceus</name>
    <name type="common">Glistening ink-cap mushroom</name>
    <name type="synonym">Coprinus micaceus</name>
    <dbReference type="NCBI Taxonomy" id="71717"/>
    <lineage>
        <taxon>Eukaryota</taxon>
        <taxon>Fungi</taxon>
        <taxon>Dikarya</taxon>
        <taxon>Basidiomycota</taxon>
        <taxon>Agaricomycotina</taxon>
        <taxon>Agaricomycetes</taxon>
        <taxon>Agaricomycetidae</taxon>
        <taxon>Agaricales</taxon>
        <taxon>Agaricineae</taxon>
        <taxon>Psathyrellaceae</taxon>
        <taxon>Coprinellus</taxon>
    </lineage>
</organism>
<keyword evidence="9" id="KW-1185">Reference proteome</keyword>
<comment type="caution">
    <text evidence="8">The sequence shown here is derived from an EMBL/GenBank/DDBJ whole genome shotgun (WGS) entry which is preliminary data.</text>
</comment>
<dbReference type="AlphaFoldDB" id="A0A4Y7TIB7"/>
<dbReference type="EMBL" id="QPFP01000011">
    <property type="protein sequence ID" value="TEB33920.1"/>
    <property type="molecule type" value="Genomic_DNA"/>
</dbReference>
<gene>
    <name evidence="8" type="ORF">FA13DRAFT_1763444</name>
</gene>
<accession>A0A4Y7TIB7</accession>
<protein>
    <submittedName>
        <fullName evidence="8">MFS general substrate transporter</fullName>
    </submittedName>
</protein>
<dbReference type="Pfam" id="PF07690">
    <property type="entry name" value="MFS_1"/>
    <property type="match status" value="1"/>
</dbReference>
<evidence type="ECO:0000256" key="4">
    <source>
        <dbReference type="ARBA" id="ARBA00022989"/>
    </source>
</evidence>
<keyword evidence="5 7" id="KW-0472">Membrane</keyword>
<evidence type="ECO:0000313" key="8">
    <source>
        <dbReference type="EMBL" id="TEB33920.1"/>
    </source>
</evidence>
<dbReference type="GO" id="GO:0022857">
    <property type="term" value="F:transmembrane transporter activity"/>
    <property type="evidence" value="ECO:0007669"/>
    <property type="project" value="InterPro"/>
</dbReference>
<feature type="region of interest" description="Disordered" evidence="6">
    <location>
        <begin position="1"/>
        <end position="45"/>
    </location>
</feature>
<feature type="transmembrane region" description="Helical" evidence="7">
    <location>
        <begin position="145"/>
        <end position="163"/>
    </location>
</feature>
<feature type="transmembrane region" description="Helical" evidence="7">
    <location>
        <begin position="120"/>
        <end position="139"/>
    </location>
</feature>
<evidence type="ECO:0000256" key="1">
    <source>
        <dbReference type="ARBA" id="ARBA00004141"/>
    </source>
</evidence>
<evidence type="ECO:0000256" key="3">
    <source>
        <dbReference type="ARBA" id="ARBA00022692"/>
    </source>
</evidence>
<name>A0A4Y7TIB7_COPMI</name>
<dbReference type="SUPFAM" id="SSF103473">
    <property type="entry name" value="MFS general substrate transporter"/>
    <property type="match status" value="1"/>
</dbReference>
<feature type="transmembrane region" description="Helical" evidence="7">
    <location>
        <begin position="442"/>
        <end position="463"/>
    </location>
</feature>
<sequence length="536" mass="60106">MPRPPNTTRVSTLEKREGAEQGSSESTFLLEDVQTQSYSSGSHGRSLKYDSLDAHYSEDLVYSQEEEDEVVSILDKKLFPFILLTTFVLNMDRTNISNAISDDLASDLGFGMDVINSATAIYAVVFASFCMTGAVLAKLVGPSRWIPTLMFSWGLVTLAHALIKDKFGYITVRCLIAVTEGGVIPTTLVYLGGFYKSTELATRLAYFWGIQSVASASSGLMASGLLRLRGLCGLEGWKWLFIVDGVITVAAAAMTGMYLPVNTIRTKGGLRGKKAWFTEKQVLISVTRLVRDDASKRSYEKRVTWQDIKDTLSDVGIWGHLLITSIGHTPSTPLHTYFPTIIKSFNFNTYASNALTAPPYLLHGVIMIYFVHRSDRKRERGFHGAHSAGWQLLGWIWLRSLGPDSSRFLKYMAAVIVSAWPYTHPLNIAWMSENTGSVGKRTVASGMIIGASNIYGLWGSQIYQEDDAPDFRRGNLINIAFSAVAFILWFVQKGRYAYLNRRNQARWERMSTEERKREEEVREERGNRSVLFRFTT</sequence>
<dbReference type="Gene3D" id="1.20.1250.20">
    <property type="entry name" value="MFS general substrate transporter like domains"/>
    <property type="match status" value="1"/>
</dbReference>
<evidence type="ECO:0000256" key="5">
    <source>
        <dbReference type="ARBA" id="ARBA00023136"/>
    </source>
</evidence>
<feature type="transmembrane region" description="Helical" evidence="7">
    <location>
        <begin position="170"/>
        <end position="193"/>
    </location>
</feature>
<keyword evidence="2" id="KW-0813">Transport</keyword>
<feature type="transmembrane region" description="Helical" evidence="7">
    <location>
        <begin position="205"/>
        <end position="228"/>
    </location>
</feature>
<proteinExistence type="predicted"/>
<dbReference type="PANTHER" id="PTHR43791:SF86">
    <property type="entry name" value="MAJOR FACILITATOR SUPERFAMILY (MFS) PROFILE DOMAIN-CONTAINING PROTEIN"/>
    <property type="match status" value="1"/>
</dbReference>
<comment type="subcellular location">
    <subcellularLocation>
        <location evidence="1">Membrane</location>
        <topology evidence="1">Multi-pass membrane protein</topology>
    </subcellularLocation>
</comment>
<dbReference type="PANTHER" id="PTHR43791">
    <property type="entry name" value="PERMEASE-RELATED"/>
    <property type="match status" value="1"/>
</dbReference>
<dbReference type="Proteomes" id="UP000298030">
    <property type="component" value="Unassembled WGS sequence"/>
</dbReference>
<feature type="compositionally biased region" description="Polar residues" evidence="6">
    <location>
        <begin position="1"/>
        <end position="11"/>
    </location>
</feature>
<reference evidence="8 9" key="1">
    <citation type="journal article" date="2019" name="Nat. Ecol. Evol.">
        <title>Megaphylogeny resolves global patterns of mushroom evolution.</title>
        <authorList>
            <person name="Varga T."/>
            <person name="Krizsan K."/>
            <person name="Foldi C."/>
            <person name="Dima B."/>
            <person name="Sanchez-Garcia M."/>
            <person name="Sanchez-Ramirez S."/>
            <person name="Szollosi G.J."/>
            <person name="Szarkandi J.G."/>
            <person name="Papp V."/>
            <person name="Albert L."/>
            <person name="Andreopoulos W."/>
            <person name="Angelini C."/>
            <person name="Antonin V."/>
            <person name="Barry K.W."/>
            <person name="Bougher N.L."/>
            <person name="Buchanan P."/>
            <person name="Buyck B."/>
            <person name="Bense V."/>
            <person name="Catcheside P."/>
            <person name="Chovatia M."/>
            <person name="Cooper J."/>
            <person name="Damon W."/>
            <person name="Desjardin D."/>
            <person name="Finy P."/>
            <person name="Geml J."/>
            <person name="Haridas S."/>
            <person name="Hughes K."/>
            <person name="Justo A."/>
            <person name="Karasinski D."/>
            <person name="Kautmanova I."/>
            <person name="Kiss B."/>
            <person name="Kocsube S."/>
            <person name="Kotiranta H."/>
            <person name="LaButti K.M."/>
            <person name="Lechner B.E."/>
            <person name="Liimatainen K."/>
            <person name="Lipzen A."/>
            <person name="Lukacs Z."/>
            <person name="Mihaltcheva S."/>
            <person name="Morgado L.N."/>
            <person name="Niskanen T."/>
            <person name="Noordeloos M.E."/>
            <person name="Ohm R.A."/>
            <person name="Ortiz-Santana B."/>
            <person name="Ovrebo C."/>
            <person name="Racz N."/>
            <person name="Riley R."/>
            <person name="Savchenko A."/>
            <person name="Shiryaev A."/>
            <person name="Soop K."/>
            <person name="Spirin V."/>
            <person name="Szebenyi C."/>
            <person name="Tomsovsky M."/>
            <person name="Tulloss R.E."/>
            <person name="Uehling J."/>
            <person name="Grigoriev I.V."/>
            <person name="Vagvolgyi C."/>
            <person name="Papp T."/>
            <person name="Martin F.M."/>
            <person name="Miettinen O."/>
            <person name="Hibbett D.S."/>
            <person name="Nagy L.G."/>
        </authorList>
    </citation>
    <scope>NUCLEOTIDE SEQUENCE [LARGE SCALE GENOMIC DNA]</scope>
    <source>
        <strain evidence="8 9">FP101781</strain>
    </source>
</reference>
<feature type="transmembrane region" description="Helical" evidence="7">
    <location>
        <begin position="240"/>
        <end position="261"/>
    </location>
</feature>
<dbReference type="GO" id="GO:0016020">
    <property type="term" value="C:membrane"/>
    <property type="evidence" value="ECO:0007669"/>
    <property type="project" value="UniProtKB-SubCell"/>
</dbReference>
<keyword evidence="3 7" id="KW-0812">Transmembrane</keyword>
<feature type="transmembrane region" description="Helical" evidence="7">
    <location>
        <begin position="350"/>
        <end position="371"/>
    </location>
</feature>
<evidence type="ECO:0000256" key="2">
    <source>
        <dbReference type="ARBA" id="ARBA00022448"/>
    </source>
</evidence>
<evidence type="ECO:0000313" key="9">
    <source>
        <dbReference type="Proteomes" id="UP000298030"/>
    </source>
</evidence>